<dbReference type="Proteomes" id="UP001147782">
    <property type="component" value="Unassembled WGS sequence"/>
</dbReference>
<evidence type="ECO:0000313" key="3">
    <source>
        <dbReference type="Proteomes" id="UP001147782"/>
    </source>
</evidence>
<reference evidence="2" key="1">
    <citation type="submission" date="2022-11" db="EMBL/GenBank/DDBJ databases">
        <authorList>
            <person name="Petersen C."/>
        </authorList>
    </citation>
    <scope>NUCLEOTIDE SEQUENCE</scope>
    <source>
        <strain evidence="2">IBT 29864</strain>
    </source>
</reference>
<feature type="region of interest" description="Disordered" evidence="1">
    <location>
        <begin position="27"/>
        <end position="117"/>
    </location>
</feature>
<proteinExistence type="predicted"/>
<comment type="caution">
    <text evidence="2">The sequence shown here is derived from an EMBL/GenBank/DDBJ whole genome shotgun (WGS) entry which is preliminary data.</text>
</comment>
<reference evidence="2" key="2">
    <citation type="journal article" date="2023" name="IMA Fungus">
        <title>Comparative genomic study of the Penicillium genus elucidates a diverse pangenome and 15 lateral gene transfer events.</title>
        <authorList>
            <person name="Petersen C."/>
            <person name="Sorensen T."/>
            <person name="Nielsen M.R."/>
            <person name="Sondergaard T.E."/>
            <person name="Sorensen J.L."/>
            <person name="Fitzpatrick D.A."/>
            <person name="Frisvad J.C."/>
            <person name="Nielsen K.L."/>
        </authorList>
    </citation>
    <scope>NUCLEOTIDE SEQUENCE</scope>
    <source>
        <strain evidence="2">IBT 29864</strain>
    </source>
</reference>
<gene>
    <name evidence="2" type="ORF">N7496_000570</name>
</gene>
<dbReference type="GeneID" id="81432678"/>
<feature type="compositionally biased region" description="Basic residues" evidence="1">
    <location>
        <begin position="95"/>
        <end position="104"/>
    </location>
</feature>
<dbReference type="RefSeq" id="XP_056560230.1">
    <property type="nucleotide sequence ID" value="XM_056693501.1"/>
</dbReference>
<name>A0A9W9VUA5_9EURO</name>
<dbReference type="AlphaFoldDB" id="A0A9W9VUA5"/>
<keyword evidence="3" id="KW-1185">Reference proteome</keyword>
<organism evidence="2 3">
    <name type="scientific">Penicillium cataractarum</name>
    <dbReference type="NCBI Taxonomy" id="2100454"/>
    <lineage>
        <taxon>Eukaryota</taxon>
        <taxon>Fungi</taxon>
        <taxon>Dikarya</taxon>
        <taxon>Ascomycota</taxon>
        <taxon>Pezizomycotina</taxon>
        <taxon>Eurotiomycetes</taxon>
        <taxon>Eurotiomycetidae</taxon>
        <taxon>Eurotiales</taxon>
        <taxon>Aspergillaceae</taxon>
        <taxon>Penicillium</taxon>
    </lineage>
</organism>
<protein>
    <submittedName>
        <fullName evidence="2">Uncharacterized protein</fullName>
    </submittedName>
</protein>
<dbReference type="EMBL" id="JAPZBS010000001">
    <property type="protein sequence ID" value="KAJ5389502.1"/>
    <property type="molecule type" value="Genomic_DNA"/>
</dbReference>
<accession>A0A9W9VUA5</accession>
<dbReference type="OrthoDB" id="4366218at2759"/>
<feature type="compositionally biased region" description="Polar residues" evidence="1">
    <location>
        <begin position="27"/>
        <end position="52"/>
    </location>
</feature>
<sequence>MTTSPGSNQPVRDLTLEKALSVANMVLTRSVSHQMNTESGGQSTPQTTNSSGVPMDNELFVPLADPLPIPHTQEEAQNPCTPVLEKPDPPQKTKILQKRKRQAPTKKPEPDPAKKKKAIVLKRGMAESDDLDFTETKPDAATMMDFPLPKINHGGNRPSRVPRHLYSTPPIPDLDDVNAVERAFRDLLSVREIVDWESRRLGYRLRLLKRKMSLEERREDARLAKLWEQEDGNLLEDIKRLEQENMKFDD</sequence>
<evidence type="ECO:0000256" key="1">
    <source>
        <dbReference type="SAM" id="MobiDB-lite"/>
    </source>
</evidence>
<evidence type="ECO:0000313" key="2">
    <source>
        <dbReference type="EMBL" id="KAJ5389502.1"/>
    </source>
</evidence>